<dbReference type="GO" id="GO:0016491">
    <property type="term" value="F:oxidoreductase activity"/>
    <property type="evidence" value="ECO:0007669"/>
    <property type="project" value="UniProtKB-KW"/>
</dbReference>
<evidence type="ECO:0000256" key="2">
    <source>
        <dbReference type="ARBA" id="ARBA00023002"/>
    </source>
</evidence>
<dbReference type="InterPro" id="IPR043144">
    <property type="entry name" value="Mal/L-sulf/L-lact_DH-like_ah"/>
</dbReference>
<dbReference type="PANTHER" id="PTHR11091:SF0">
    <property type="entry name" value="MALATE DEHYDROGENASE"/>
    <property type="match status" value="1"/>
</dbReference>
<dbReference type="InterPro" id="IPR043143">
    <property type="entry name" value="Mal/L-sulf/L-lact_DH-like_NADP"/>
</dbReference>
<accession>A0A5C4XPK5</accession>
<dbReference type="Pfam" id="PF02615">
    <property type="entry name" value="Ldh_2"/>
    <property type="match status" value="1"/>
</dbReference>
<protein>
    <submittedName>
        <fullName evidence="3">Ldh family oxidoreductase</fullName>
    </submittedName>
</protein>
<dbReference type="Proteomes" id="UP000311605">
    <property type="component" value="Unassembled WGS sequence"/>
</dbReference>
<comment type="similarity">
    <text evidence="1">Belongs to the LDH2/MDH2 oxidoreductase family.</text>
</comment>
<evidence type="ECO:0000313" key="4">
    <source>
        <dbReference type="Proteomes" id="UP000311605"/>
    </source>
</evidence>
<evidence type="ECO:0000313" key="3">
    <source>
        <dbReference type="EMBL" id="TNM65343.1"/>
    </source>
</evidence>
<dbReference type="PANTHER" id="PTHR11091">
    <property type="entry name" value="OXIDOREDUCTASE-RELATED"/>
    <property type="match status" value="1"/>
</dbReference>
<dbReference type="InterPro" id="IPR003767">
    <property type="entry name" value="Malate/L-lactate_DH-like"/>
</dbReference>
<sequence>MSTDPPPHEHDRSCLDTVIEAPILVSFIEEILSACGLTASDARCCGEWLADADLRGVSSHGVLRLPMYVDCYRRGILNPKPDMEITQNANAVVTIDADDAIGLIAGTTAIDTAISLAEQFGIGAVFVRRSSHFGTASHYVRRAAERNFAAICTSNASPSMIAWGGLHPVLGTNPFAAAAPGGARYPAFVLDMSTSVVARGKIVAAAESGDPIPEGWATDFAGNATTDAARALNGALLPFAGAKGSGLAMFVDVLSGVVSGAAFASQIKSVANSGSEPVDVGHFFCAIDVEKLMPLSQYRSRFDNFVDIMKGSGEGRDVLIPGERSDASRRDRLQNGIPLRAATVQELDKIADLIGVSRLVTEPTH</sequence>
<comment type="caution">
    <text evidence="3">The sequence shown here is derived from an EMBL/GenBank/DDBJ whole genome shotgun (WGS) entry which is preliminary data.</text>
</comment>
<reference evidence="3 4" key="1">
    <citation type="submission" date="2019-06" db="EMBL/GenBank/DDBJ databases">
        <title>The draft genome of Rhizobium smilacinae PTYR-5.</title>
        <authorList>
            <person name="Liu L."/>
            <person name="Li L."/>
            <person name="Zhang X."/>
        </authorList>
    </citation>
    <scope>NUCLEOTIDE SEQUENCE [LARGE SCALE GENOMIC DNA]</scope>
    <source>
        <strain evidence="3 4">PTYR-5</strain>
    </source>
</reference>
<dbReference type="RefSeq" id="WP_139672881.1">
    <property type="nucleotide sequence ID" value="NZ_VDMN01000001.1"/>
</dbReference>
<proteinExistence type="inferred from homology"/>
<dbReference type="InterPro" id="IPR036111">
    <property type="entry name" value="Mal/L-sulfo/L-lacto_DH-like_sf"/>
</dbReference>
<evidence type="ECO:0000256" key="1">
    <source>
        <dbReference type="ARBA" id="ARBA00006056"/>
    </source>
</evidence>
<dbReference type="EMBL" id="VDMN01000001">
    <property type="protein sequence ID" value="TNM65343.1"/>
    <property type="molecule type" value="Genomic_DNA"/>
</dbReference>
<dbReference type="Gene3D" id="3.30.1370.60">
    <property type="entry name" value="Hypothetical oxidoreductase yiak, domain 2"/>
    <property type="match status" value="1"/>
</dbReference>
<organism evidence="3 4">
    <name type="scientific">Aliirhizobium smilacinae</name>
    <dbReference type="NCBI Taxonomy" id="1395944"/>
    <lineage>
        <taxon>Bacteria</taxon>
        <taxon>Pseudomonadati</taxon>
        <taxon>Pseudomonadota</taxon>
        <taxon>Alphaproteobacteria</taxon>
        <taxon>Hyphomicrobiales</taxon>
        <taxon>Rhizobiaceae</taxon>
        <taxon>Aliirhizobium</taxon>
    </lineage>
</organism>
<dbReference type="OrthoDB" id="9811519at2"/>
<dbReference type="AlphaFoldDB" id="A0A5C4XPK5"/>
<gene>
    <name evidence="3" type="ORF">FHP24_03445</name>
</gene>
<keyword evidence="4" id="KW-1185">Reference proteome</keyword>
<dbReference type="Gene3D" id="1.10.1530.10">
    <property type="match status" value="1"/>
</dbReference>
<dbReference type="SUPFAM" id="SSF89733">
    <property type="entry name" value="L-sulfolactate dehydrogenase-like"/>
    <property type="match status" value="1"/>
</dbReference>
<keyword evidence="2" id="KW-0560">Oxidoreductase</keyword>
<name>A0A5C4XPK5_9HYPH</name>